<dbReference type="Proteomes" id="UP000218332">
    <property type="component" value="Unassembled WGS sequence"/>
</dbReference>
<dbReference type="Pfam" id="PF06276">
    <property type="entry name" value="FhuF"/>
    <property type="match status" value="1"/>
</dbReference>
<accession>A0A2A2I2U8</accession>
<feature type="domain" description="Aerobactin siderophore biosynthesis IucA/IucC N-terminal" evidence="2">
    <location>
        <begin position="161"/>
        <end position="396"/>
    </location>
</feature>
<protein>
    <recommendedName>
        <fullName evidence="6">Siderophore synthetase component</fullName>
    </recommendedName>
</protein>
<comment type="caution">
    <text evidence="4">The sequence shown here is derived from an EMBL/GenBank/DDBJ whole genome shotgun (WGS) entry which is preliminary data.</text>
</comment>
<evidence type="ECO:0008006" key="6">
    <source>
        <dbReference type="Google" id="ProtNLM"/>
    </source>
</evidence>
<evidence type="ECO:0000259" key="3">
    <source>
        <dbReference type="Pfam" id="PF06276"/>
    </source>
</evidence>
<dbReference type="InterPro" id="IPR037455">
    <property type="entry name" value="LucA/IucC-like"/>
</dbReference>
<dbReference type="AlphaFoldDB" id="A0A2A2I2U8"/>
<evidence type="ECO:0000259" key="2">
    <source>
        <dbReference type="Pfam" id="PF04183"/>
    </source>
</evidence>
<organism evidence="4 5">
    <name type="scientific">Tamilnaduibacter salinus</name>
    <dbReference type="NCBI Taxonomy" id="1484056"/>
    <lineage>
        <taxon>Bacteria</taxon>
        <taxon>Pseudomonadati</taxon>
        <taxon>Pseudomonadota</taxon>
        <taxon>Gammaproteobacteria</taxon>
        <taxon>Pseudomonadales</taxon>
        <taxon>Marinobacteraceae</taxon>
        <taxon>Tamilnaduibacter</taxon>
    </lineage>
</organism>
<dbReference type="EMBL" id="NMPM01000065">
    <property type="protein sequence ID" value="PAV25353.1"/>
    <property type="molecule type" value="Genomic_DNA"/>
</dbReference>
<dbReference type="GO" id="GO:0019290">
    <property type="term" value="P:siderophore biosynthetic process"/>
    <property type="evidence" value="ECO:0007669"/>
    <property type="project" value="InterPro"/>
</dbReference>
<comment type="similarity">
    <text evidence="1">Belongs to the IucA/IucC family.</text>
</comment>
<name>A0A2A2I2U8_9GAMM</name>
<dbReference type="Gene3D" id="1.10.510.40">
    <property type="match status" value="1"/>
</dbReference>
<dbReference type="Pfam" id="PF04183">
    <property type="entry name" value="IucA_IucC"/>
    <property type="match status" value="1"/>
</dbReference>
<evidence type="ECO:0000313" key="5">
    <source>
        <dbReference type="Proteomes" id="UP000218332"/>
    </source>
</evidence>
<dbReference type="InterPro" id="IPR007310">
    <property type="entry name" value="Aerobactin_biosyn_IucA/IucC_N"/>
</dbReference>
<sequence length="601" mass="67625">MILICRSLRHSRSLIKNATRSPMSHDASLNAFFNALIREWPVAHYHQSDTTVSSQHRLPGGYFEIPGRADTSLLVPCRFRARTGRHLLTGPLMLETGDQRRTIGFNDAVEWCLGLPALQKDGSPEALESIKQRVHNSIRNLTASHSALSDRFDKLFQAPLSFMEAEQALFSGHSIHPCPKDRGNMSAGEARDYAPEYGNRFPLAWYSVHRDHLFLRHADGTDLDAAIEPLLDAEPDAPIWRADLPGHHCLIPCHPFQHDQWQASASLRAMMDAGTLIHVGHGQSHWGATSSLRAIYSESAPWMLKFSLTVRLTNSVRHLQPEEVVRGAELCRVLDSGPVRRWIESRRDFDVLREPVATGLRGREGNILTETLVVWRDNPFLGAAAENTEVVATLLQDDPRSGESRLVQRLRQAGLDATQTRDWFRRYLDVAVGPLLEAQSRFGILFGAHQQNLVLRLDGVWPEKLYFRDCQGTGFTSVALERLGDELGSLADDSENLLPDDLGIRLFCYYLFINATFNVMSSLAAGHLTSEDVLIQTLRDWLLARLDEQPADTRAIHYLLESPELHAKGNFICTLRALNENTLDDVFSIYHPMTNPLYPEA</sequence>
<reference evidence="4 5" key="1">
    <citation type="submission" date="2017-07" db="EMBL/GenBank/DDBJ databases">
        <title>Tamlnaduibacter salinus (Mi-7) genome sequencing.</title>
        <authorList>
            <person name="Verma A."/>
            <person name="Krishnamurthi S."/>
        </authorList>
    </citation>
    <scope>NUCLEOTIDE SEQUENCE [LARGE SCALE GENOMIC DNA]</scope>
    <source>
        <strain evidence="4 5">Mi-7</strain>
    </source>
</reference>
<dbReference type="PANTHER" id="PTHR34384:SF5">
    <property type="entry name" value="L-2,3-DIAMINOPROPANOATE--CITRATE LIGASE"/>
    <property type="match status" value="1"/>
</dbReference>
<dbReference type="GO" id="GO:0016881">
    <property type="term" value="F:acid-amino acid ligase activity"/>
    <property type="evidence" value="ECO:0007669"/>
    <property type="project" value="UniProtKB-ARBA"/>
</dbReference>
<keyword evidence="5" id="KW-1185">Reference proteome</keyword>
<gene>
    <name evidence="4" type="ORF">CF392_11355</name>
</gene>
<evidence type="ECO:0000313" key="4">
    <source>
        <dbReference type="EMBL" id="PAV25353.1"/>
    </source>
</evidence>
<evidence type="ECO:0000256" key="1">
    <source>
        <dbReference type="ARBA" id="ARBA00007832"/>
    </source>
</evidence>
<dbReference type="PANTHER" id="PTHR34384">
    <property type="entry name" value="L-2,3-DIAMINOPROPANOATE--CITRATE LIGASE"/>
    <property type="match status" value="1"/>
</dbReference>
<feature type="domain" description="Aerobactin siderophore biosynthesis IucA/IucC-like C-terminal" evidence="3">
    <location>
        <begin position="422"/>
        <end position="581"/>
    </location>
</feature>
<dbReference type="InterPro" id="IPR022770">
    <property type="entry name" value="IucA/IucC-like_C"/>
</dbReference>
<proteinExistence type="inferred from homology"/>